<evidence type="ECO:0000259" key="2">
    <source>
        <dbReference type="PROSITE" id="PS51272"/>
    </source>
</evidence>
<feature type="domain" description="SLH" evidence="2">
    <location>
        <begin position="453"/>
        <end position="511"/>
    </location>
</feature>
<sequence length="511" mass="59103">MKNISLRKLLLIMNLLFLFMLVMFSNPINAETEAINHLQERSLNDILHKGHKYVIVGDKGTMLLSEDRIEWKTIDINTDRNLNAITWWNNRFIAVGEDTILTSTDGKMWEKHPIHIEEKSLNLRGVYSNQDMIVSVGAGLIVTSMDGQNWKTHFIEPTMVLNDILYKDNQFIAVGSIIIEDIKKPLIMTSTDANQWTEVVLEDECAINEIAYIDGQYRALGENGQLFLSINGQDWTSQDEKFIGDRSHIYDFRSLAMGNHKMLMAGKMSHWMYTDDIQGIVVDIQKDTMEIHAMINGLEINKIYWDGSAFFTIGRGINKRDIFMSLDGKQWQLSNKYDFFTDVNPSDWFYDAIAFLKQNGRITGYDNQSFRPHQKMSIEEFIVLVLRAIDEDAHVSHDRHWASDSIEKAISLGWIKKDDYISRYNQPINREEMVKILMNIIGHEETSDLSSYKSYIKDYDAIGPDYQPYILKAYATGIIKGYEDGYFRPQKMVSRAEAADVIYQLVSLKER</sequence>
<evidence type="ECO:0000313" key="3">
    <source>
        <dbReference type="EMBL" id="QUI23897.1"/>
    </source>
</evidence>
<dbReference type="KEGG" id="vpy:HZI73_17080"/>
<dbReference type="InterPro" id="IPR001119">
    <property type="entry name" value="SLH_dom"/>
</dbReference>
<keyword evidence="4" id="KW-1185">Reference proteome</keyword>
<organism evidence="3 4">
    <name type="scientific">Vallitalea pronyensis</name>
    <dbReference type="NCBI Taxonomy" id="1348613"/>
    <lineage>
        <taxon>Bacteria</taxon>
        <taxon>Bacillati</taxon>
        <taxon>Bacillota</taxon>
        <taxon>Clostridia</taxon>
        <taxon>Lachnospirales</taxon>
        <taxon>Vallitaleaceae</taxon>
        <taxon>Vallitalea</taxon>
    </lineage>
</organism>
<dbReference type="AlphaFoldDB" id="A0A8J8ML68"/>
<proteinExistence type="predicted"/>
<evidence type="ECO:0000256" key="1">
    <source>
        <dbReference type="ARBA" id="ARBA00022737"/>
    </source>
</evidence>
<name>A0A8J8ML68_9FIRM</name>
<dbReference type="RefSeq" id="WP_212694587.1">
    <property type="nucleotide sequence ID" value="NZ_CP058649.1"/>
</dbReference>
<dbReference type="SUPFAM" id="SSF110296">
    <property type="entry name" value="Oligoxyloglucan reducing end-specific cellobiohydrolase"/>
    <property type="match status" value="1"/>
</dbReference>
<dbReference type="Proteomes" id="UP000683246">
    <property type="component" value="Chromosome"/>
</dbReference>
<dbReference type="Pfam" id="PF00395">
    <property type="entry name" value="SLH"/>
    <property type="match status" value="2"/>
</dbReference>
<feature type="domain" description="SLH" evidence="2">
    <location>
        <begin position="336"/>
        <end position="399"/>
    </location>
</feature>
<reference evidence="3" key="1">
    <citation type="submission" date="2020-07" db="EMBL/GenBank/DDBJ databases">
        <title>Vallitalea pronyensis genome.</title>
        <authorList>
            <person name="Postec A."/>
        </authorList>
    </citation>
    <scope>NUCLEOTIDE SEQUENCE</scope>
    <source>
        <strain evidence="3">FatNI3</strain>
    </source>
</reference>
<dbReference type="InterPro" id="IPR051465">
    <property type="entry name" value="Cell_Envelope_Struct_Comp"/>
</dbReference>
<gene>
    <name evidence="3" type="ORF">HZI73_17080</name>
</gene>
<protein>
    <submittedName>
        <fullName evidence="3">S-layer homology domain-containing protein</fullName>
    </submittedName>
</protein>
<accession>A0A8J8ML68</accession>
<keyword evidence="1" id="KW-0677">Repeat</keyword>
<dbReference type="PANTHER" id="PTHR43308">
    <property type="entry name" value="OUTER MEMBRANE PROTEIN ALPHA-RELATED"/>
    <property type="match status" value="1"/>
</dbReference>
<dbReference type="PROSITE" id="PS51272">
    <property type="entry name" value="SLH"/>
    <property type="match status" value="2"/>
</dbReference>
<dbReference type="EMBL" id="CP058649">
    <property type="protein sequence ID" value="QUI23897.1"/>
    <property type="molecule type" value="Genomic_DNA"/>
</dbReference>
<evidence type="ECO:0000313" key="4">
    <source>
        <dbReference type="Proteomes" id="UP000683246"/>
    </source>
</evidence>